<keyword evidence="3" id="KW-1185">Reference proteome</keyword>
<dbReference type="SUPFAM" id="SSF53474">
    <property type="entry name" value="alpha/beta-Hydrolases"/>
    <property type="match status" value="1"/>
</dbReference>
<feature type="signal peptide" evidence="1">
    <location>
        <begin position="1"/>
        <end position="21"/>
    </location>
</feature>
<organism evidence="3 4">
    <name type="scientific">Plectus sambesii</name>
    <dbReference type="NCBI Taxonomy" id="2011161"/>
    <lineage>
        <taxon>Eukaryota</taxon>
        <taxon>Metazoa</taxon>
        <taxon>Ecdysozoa</taxon>
        <taxon>Nematoda</taxon>
        <taxon>Chromadorea</taxon>
        <taxon>Plectida</taxon>
        <taxon>Plectina</taxon>
        <taxon>Plectoidea</taxon>
        <taxon>Plectidae</taxon>
        <taxon>Plectus</taxon>
    </lineage>
</organism>
<dbReference type="Pfam" id="PF01764">
    <property type="entry name" value="Lipase_3"/>
    <property type="match status" value="1"/>
</dbReference>
<evidence type="ECO:0000313" key="4">
    <source>
        <dbReference type="WBParaSite" id="PSAMB.scaffold3718size17123.g22297.t1"/>
    </source>
</evidence>
<dbReference type="CDD" id="cd00519">
    <property type="entry name" value="Lipase_3"/>
    <property type="match status" value="1"/>
</dbReference>
<sequence>MQRNILFTFFFLIGIAAHVRGSCQDYTDCDSCAKHVGQFLGCRWCVTTNKCNDFIATGACDEALTVTDPYDCPMPPRSGYGYTDSFARFKVLPLISAAQSDNPQACLTNAMNGAKLKRQLSVPCDSKGDTCSGYTATSNYDKAIIASFQGTKGTWQAILEVLESFEAKKPFVAGGNVAEYFYNGFYAVWNAGMKDDLLTLKAANPDYELWVVGHSLGGSLASLCAALVIKLNMWPAEKVKLVTFGQPRTGDIDYAKAHDQLLYYGYRVVHHKDPVPHIPLRPFGNFHHRYEVWYNNNMTISDTFELCTRSDDDTCSNAGFNLLDLEFSDHLHYFNQDVSGWGNSGCTN</sequence>
<dbReference type="PANTHER" id="PTHR45908">
    <property type="entry name" value="PROTEIN CBG11750-RELATED"/>
    <property type="match status" value="1"/>
</dbReference>
<accession>A0A914WCC5</accession>
<keyword evidence="1" id="KW-0732">Signal</keyword>
<dbReference type="WBParaSite" id="PSAMB.scaffold3718size17123.g22297.t1">
    <property type="protein sequence ID" value="PSAMB.scaffold3718size17123.g22297.t1"/>
    <property type="gene ID" value="PSAMB.scaffold3718size17123.g22297"/>
</dbReference>
<dbReference type="Gene3D" id="3.40.50.1820">
    <property type="entry name" value="alpha/beta hydrolase"/>
    <property type="match status" value="1"/>
</dbReference>
<evidence type="ECO:0000259" key="2">
    <source>
        <dbReference type="Pfam" id="PF01764"/>
    </source>
</evidence>
<feature type="chain" id="PRO_5036677737" evidence="1">
    <location>
        <begin position="22"/>
        <end position="348"/>
    </location>
</feature>
<evidence type="ECO:0000313" key="3">
    <source>
        <dbReference type="Proteomes" id="UP000887566"/>
    </source>
</evidence>
<dbReference type="AlphaFoldDB" id="A0A914WCC5"/>
<protein>
    <submittedName>
        <fullName evidence="4">Fungal lipase-like domain-containing protein</fullName>
    </submittedName>
</protein>
<dbReference type="Proteomes" id="UP000887566">
    <property type="component" value="Unplaced"/>
</dbReference>
<dbReference type="InterPro" id="IPR002921">
    <property type="entry name" value="Fungal_lipase-type"/>
</dbReference>
<evidence type="ECO:0000256" key="1">
    <source>
        <dbReference type="SAM" id="SignalP"/>
    </source>
</evidence>
<reference evidence="4" key="1">
    <citation type="submission" date="2022-11" db="UniProtKB">
        <authorList>
            <consortium name="WormBaseParasite"/>
        </authorList>
    </citation>
    <scope>IDENTIFICATION</scope>
</reference>
<proteinExistence type="predicted"/>
<feature type="domain" description="Fungal lipase-type" evidence="2">
    <location>
        <begin position="146"/>
        <end position="281"/>
    </location>
</feature>
<dbReference type="InterPro" id="IPR029058">
    <property type="entry name" value="AB_hydrolase_fold"/>
</dbReference>
<dbReference type="GO" id="GO:0006629">
    <property type="term" value="P:lipid metabolic process"/>
    <property type="evidence" value="ECO:0007669"/>
    <property type="project" value="InterPro"/>
</dbReference>
<name>A0A914WCC5_9BILA</name>